<dbReference type="Pfam" id="PF10604">
    <property type="entry name" value="Polyketide_cyc2"/>
    <property type="match status" value="1"/>
</dbReference>
<dbReference type="EMBL" id="JBHUIM010000001">
    <property type="protein sequence ID" value="MFD2244960.1"/>
    <property type="molecule type" value="Genomic_DNA"/>
</dbReference>
<reference evidence="2" key="1">
    <citation type="journal article" date="2019" name="Int. J. Syst. Evol. Microbiol.">
        <title>The Global Catalogue of Microorganisms (GCM) 10K type strain sequencing project: providing services to taxonomists for standard genome sequencing and annotation.</title>
        <authorList>
            <consortium name="The Broad Institute Genomics Platform"/>
            <consortium name="The Broad Institute Genome Sequencing Center for Infectious Disease"/>
            <person name="Wu L."/>
            <person name="Ma J."/>
        </authorList>
    </citation>
    <scope>NUCLEOTIDE SEQUENCE [LARGE SCALE GENOMIC DNA]</scope>
    <source>
        <strain evidence="2">CGMCC 4.1782</strain>
    </source>
</reference>
<dbReference type="InterPro" id="IPR019587">
    <property type="entry name" value="Polyketide_cyclase/dehydratase"/>
</dbReference>
<name>A0ABW5CVC7_9BACT</name>
<dbReference type="CDD" id="cd07818">
    <property type="entry name" value="SRPBCC_1"/>
    <property type="match status" value="1"/>
</dbReference>
<organism evidence="1 2">
    <name type="scientific">Pontibacter ruber</name>
    <dbReference type="NCBI Taxonomy" id="1343895"/>
    <lineage>
        <taxon>Bacteria</taxon>
        <taxon>Pseudomonadati</taxon>
        <taxon>Bacteroidota</taxon>
        <taxon>Cytophagia</taxon>
        <taxon>Cytophagales</taxon>
        <taxon>Hymenobacteraceae</taxon>
        <taxon>Pontibacter</taxon>
    </lineage>
</organism>
<proteinExistence type="predicted"/>
<dbReference type="SUPFAM" id="SSF55961">
    <property type="entry name" value="Bet v1-like"/>
    <property type="match status" value="1"/>
</dbReference>
<evidence type="ECO:0000313" key="1">
    <source>
        <dbReference type="EMBL" id="MFD2244960.1"/>
    </source>
</evidence>
<dbReference type="InterPro" id="IPR023393">
    <property type="entry name" value="START-like_dom_sf"/>
</dbReference>
<sequence length="193" mass="21649">MKPFVIVLMSLLTVVAALFSASYLLPVQCDVVRSRVMNASPDQVYPYLNNPTEWEKWSVWNKSYDPSMIHMYGGPLTGKGARLNWSGDKIGDGQIEFTESVSPTLLRYQQTIEGDHHETQGYFSLEKVNGGTRVIWQKHTALEDNPIARIEGFLRKKKLEVELEQSLAGLDSVVTAKTGKKGAGAKRYASNRR</sequence>
<dbReference type="Proteomes" id="UP001597374">
    <property type="component" value="Unassembled WGS sequence"/>
</dbReference>
<protein>
    <submittedName>
        <fullName evidence="1">SRPBCC family protein</fullName>
    </submittedName>
</protein>
<gene>
    <name evidence="1" type="ORF">ACFSKP_01765</name>
</gene>
<comment type="caution">
    <text evidence="1">The sequence shown here is derived from an EMBL/GenBank/DDBJ whole genome shotgun (WGS) entry which is preliminary data.</text>
</comment>
<accession>A0ABW5CVC7</accession>
<keyword evidence="2" id="KW-1185">Reference proteome</keyword>
<dbReference type="RefSeq" id="WP_250429666.1">
    <property type="nucleotide sequence ID" value="NZ_JALPRR010000002.1"/>
</dbReference>
<dbReference type="Gene3D" id="3.30.530.20">
    <property type="match status" value="1"/>
</dbReference>
<evidence type="ECO:0000313" key="2">
    <source>
        <dbReference type="Proteomes" id="UP001597374"/>
    </source>
</evidence>